<keyword evidence="8" id="KW-0732">Signal</keyword>
<sequence length="328" mass="36504">MSFALILSLVFGGCCSNVISFEHMVQGSNINLGNIVTFTQFVSVTIIQLPNAFDFSHFPFRLLPRHIPLKIHLLAVLLFFTSSVANNSVFKFDISVPIHIIIRCSGTTITMIIGWAVCKKRYSRLQVQSAIIMTLGAIVASLYRDKEFTMDSLQLDTNSVGMTKKSVIGILVVLFATALMSLLSLLNEWTYGKYGKHWKETLFYSHFLALPLFLAGFTRLRDEFKDLIVSSDTMDIPLVKLPIPTKLFMLVANNVTQFICIKGVNMLASNTDALTLSVVLLVRKFVSLLLSVYIYKNVLSVTAYLGTITVFLGAGLYSYGSVKPSLPR</sequence>
<keyword evidence="10" id="KW-1185">Reference proteome</keyword>
<dbReference type="Pfam" id="PF08449">
    <property type="entry name" value="UAA"/>
    <property type="match status" value="1"/>
</dbReference>
<evidence type="ECO:0000313" key="9">
    <source>
        <dbReference type="EMBL" id="CDO92158.1"/>
    </source>
</evidence>
<feature type="chain" id="PRO_5002055867" evidence="8">
    <location>
        <begin position="17"/>
        <end position="328"/>
    </location>
</feature>
<proteinExistence type="predicted"/>
<evidence type="ECO:0000256" key="7">
    <source>
        <dbReference type="SAM" id="Phobius"/>
    </source>
</evidence>
<feature type="transmembrane region" description="Helical" evidence="7">
    <location>
        <begin position="30"/>
        <end position="50"/>
    </location>
</feature>
<feature type="signal peptide" evidence="8">
    <location>
        <begin position="1"/>
        <end position="16"/>
    </location>
</feature>
<dbReference type="PANTHER" id="PTHR10778">
    <property type="entry name" value="SOLUTE CARRIER FAMILY 35 MEMBER B"/>
    <property type="match status" value="1"/>
</dbReference>
<evidence type="ECO:0000256" key="2">
    <source>
        <dbReference type="ARBA" id="ARBA00022448"/>
    </source>
</evidence>
<feature type="transmembrane region" description="Helical" evidence="7">
    <location>
        <begin position="273"/>
        <end position="295"/>
    </location>
</feature>
<feature type="transmembrane region" description="Helical" evidence="7">
    <location>
        <begin position="125"/>
        <end position="143"/>
    </location>
</feature>
<dbReference type="GO" id="GO:0005462">
    <property type="term" value="F:UDP-N-acetylglucosamine transmembrane transporter activity"/>
    <property type="evidence" value="ECO:0007669"/>
    <property type="project" value="TreeGrafter"/>
</dbReference>
<reference evidence="9 10" key="1">
    <citation type="submission" date="2014-03" db="EMBL/GenBank/DDBJ databases">
        <title>The genome of Kluyveromyces dobzhanskii.</title>
        <authorList>
            <person name="Nystedt B."/>
            <person name="Astrom S."/>
        </authorList>
    </citation>
    <scope>NUCLEOTIDE SEQUENCE [LARGE SCALE GENOMIC DNA]</scope>
    <source>
        <strain evidence="9 10">CBS 2104</strain>
    </source>
</reference>
<dbReference type="Proteomes" id="UP000031516">
    <property type="component" value="Unassembled WGS sequence"/>
</dbReference>
<keyword evidence="5 7" id="KW-1133">Transmembrane helix</keyword>
<keyword evidence="4 7" id="KW-0812">Transmembrane</keyword>
<evidence type="ECO:0000256" key="3">
    <source>
        <dbReference type="ARBA" id="ARBA00022597"/>
    </source>
</evidence>
<keyword evidence="3" id="KW-0762">Sugar transport</keyword>
<accession>A0A0A8KZZ2</accession>
<keyword evidence="6 7" id="KW-0472">Membrane</keyword>
<dbReference type="GO" id="GO:0005464">
    <property type="term" value="F:UDP-xylose transmembrane transporter activity"/>
    <property type="evidence" value="ECO:0007669"/>
    <property type="project" value="TreeGrafter"/>
</dbReference>
<feature type="transmembrane region" description="Helical" evidence="7">
    <location>
        <begin position="96"/>
        <end position="118"/>
    </location>
</feature>
<feature type="transmembrane region" description="Helical" evidence="7">
    <location>
        <begin position="167"/>
        <end position="189"/>
    </location>
</feature>
<evidence type="ECO:0000256" key="4">
    <source>
        <dbReference type="ARBA" id="ARBA00022692"/>
    </source>
</evidence>
<dbReference type="EMBL" id="CCBQ010000012">
    <property type="protein sequence ID" value="CDO92158.1"/>
    <property type="molecule type" value="Genomic_DNA"/>
</dbReference>
<dbReference type="PANTHER" id="PTHR10778:SF4">
    <property type="entry name" value="NUCLEOTIDE SUGAR TRANSPORTER SLC35B4"/>
    <property type="match status" value="1"/>
</dbReference>
<dbReference type="OrthoDB" id="999962at2759"/>
<gene>
    <name evidence="9" type="ORF">KLDO_g482</name>
</gene>
<dbReference type="GO" id="GO:0005789">
    <property type="term" value="C:endoplasmic reticulum membrane"/>
    <property type="evidence" value="ECO:0007669"/>
    <property type="project" value="TreeGrafter"/>
</dbReference>
<dbReference type="AlphaFoldDB" id="A0A0A8KZZ2"/>
<organism evidence="9 10">
    <name type="scientific">Kluyveromyces dobzhanskii CBS 2104</name>
    <dbReference type="NCBI Taxonomy" id="1427455"/>
    <lineage>
        <taxon>Eukaryota</taxon>
        <taxon>Fungi</taxon>
        <taxon>Dikarya</taxon>
        <taxon>Ascomycota</taxon>
        <taxon>Saccharomycotina</taxon>
        <taxon>Saccharomycetes</taxon>
        <taxon>Saccharomycetales</taxon>
        <taxon>Saccharomycetaceae</taxon>
        <taxon>Kluyveromyces</taxon>
    </lineage>
</organism>
<dbReference type="InterPro" id="IPR013657">
    <property type="entry name" value="SCL35B1-4/HUT1"/>
</dbReference>
<comment type="subcellular location">
    <subcellularLocation>
        <location evidence="1">Endomembrane system</location>
        <topology evidence="1">Multi-pass membrane protein</topology>
    </subcellularLocation>
</comment>
<keyword evidence="2" id="KW-0813">Transport</keyword>
<dbReference type="NCBIfam" id="TIGR00803">
    <property type="entry name" value="nst"/>
    <property type="match status" value="1"/>
</dbReference>
<evidence type="ECO:0000256" key="5">
    <source>
        <dbReference type="ARBA" id="ARBA00022989"/>
    </source>
</evidence>
<evidence type="ECO:0000256" key="6">
    <source>
        <dbReference type="ARBA" id="ARBA00023136"/>
    </source>
</evidence>
<evidence type="ECO:0000313" key="10">
    <source>
        <dbReference type="Proteomes" id="UP000031516"/>
    </source>
</evidence>
<dbReference type="GO" id="GO:0000139">
    <property type="term" value="C:Golgi membrane"/>
    <property type="evidence" value="ECO:0007669"/>
    <property type="project" value="TreeGrafter"/>
</dbReference>
<feature type="transmembrane region" description="Helical" evidence="7">
    <location>
        <begin position="201"/>
        <end position="221"/>
    </location>
</feature>
<evidence type="ECO:0000256" key="8">
    <source>
        <dbReference type="SAM" id="SignalP"/>
    </source>
</evidence>
<protein>
    <submittedName>
        <fullName evidence="9">WGS project CCBQ000000000 data, contig 00016</fullName>
    </submittedName>
</protein>
<comment type="caution">
    <text evidence="9">The sequence shown here is derived from an EMBL/GenBank/DDBJ whole genome shotgun (WGS) entry which is preliminary data.</text>
</comment>
<evidence type="ECO:0000256" key="1">
    <source>
        <dbReference type="ARBA" id="ARBA00004127"/>
    </source>
</evidence>
<name>A0A0A8KZZ2_9SACH</name>
<feature type="transmembrane region" description="Helical" evidence="7">
    <location>
        <begin position="301"/>
        <end position="319"/>
    </location>
</feature>